<dbReference type="InterPro" id="IPR015943">
    <property type="entry name" value="WD40/YVTN_repeat-like_dom_sf"/>
</dbReference>
<dbReference type="InterPro" id="IPR028021">
    <property type="entry name" value="Katanin_C-terminal"/>
</dbReference>
<keyword evidence="7" id="KW-0498">Mitosis</keyword>
<dbReference type="STRING" id="333673.A0A3M0KDV4"/>
<evidence type="ECO:0000256" key="9">
    <source>
        <dbReference type="SAM" id="MobiDB-lite"/>
    </source>
</evidence>
<evidence type="ECO:0000256" key="4">
    <source>
        <dbReference type="ARBA" id="ARBA00022701"/>
    </source>
</evidence>
<evidence type="ECO:0000256" key="7">
    <source>
        <dbReference type="HAMAP-Rule" id="MF_03022"/>
    </source>
</evidence>
<evidence type="ECO:0000256" key="3">
    <source>
        <dbReference type="ARBA" id="ARBA00022574"/>
    </source>
</evidence>
<accession>A0A3M0KDV4</accession>
<dbReference type="GO" id="GO:0007019">
    <property type="term" value="P:microtubule depolymerization"/>
    <property type="evidence" value="ECO:0007669"/>
    <property type="project" value="TreeGrafter"/>
</dbReference>
<dbReference type="Proteomes" id="UP000269221">
    <property type="component" value="Unassembled WGS sequence"/>
</dbReference>
<dbReference type="SMART" id="SM00320">
    <property type="entry name" value="WD40"/>
    <property type="match status" value="6"/>
</dbReference>
<dbReference type="InterPro" id="IPR020472">
    <property type="entry name" value="WD40_PAC1"/>
</dbReference>
<keyword evidence="3 8" id="KW-0853">WD repeat</keyword>
<dbReference type="CDD" id="cd00200">
    <property type="entry name" value="WD40"/>
    <property type="match status" value="1"/>
</dbReference>
<comment type="subunit">
    <text evidence="7">Interacts with KATNA1. This interaction enhances the microtubule binding and severing activity of KATNA1 and also targets this activity to the centrosome.</text>
</comment>
<feature type="compositionally biased region" description="Polar residues" evidence="9">
    <location>
        <begin position="445"/>
        <end position="454"/>
    </location>
</feature>
<dbReference type="GO" id="GO:0005813">
    <property type="term" value="C:centrosome"/>
    <property type="evidence" value="ECO:0007669"/>
    <property type="project" value="UniProtKB-SubCell"/>
</dbReference>
<dbReference type="GO" id="GO:0051301">
    <property type="term" value="P:cell division"/>
    <property type="evidence" value="ECO:0007669"/>
    <property type="project" value="UniProtKB-KW"/>
</dbReference>
<keyword evidence="6 7" id="KW-0206">Cytoskeleton</keyword>
<feature type="domain" description="Katanin p80 subunit C-terminal" evidence="10">
    <location>
        <begin position="542"/>
        <end position="621"/>
    </location>
</feature>
<feature type="repeat" description="WD" evidence="8">
    <location>
        <begin position="59"/>
        <end position="100"/>
    </location>
</feature>
<evidence type="ECO:0000256" key="1">
    <source>
        <dbReference type="ARBA" id="ARBA00004245"/>
    </source>
</evidence>
<keyword evidence="7" id="KW-0132">Cell division</keyword>
<feature type="repeat" description="WD" evidence="8">
    <location>
        <begin position="144"/>
        <end position="185"/>
    </location>
</feature>
<dbReference type="PRINTS" id="PR00320">
    <property type="entry name" value="GPROTEINBRPT"/>
</dbReference>
<dbReference type="FunFam" id="2.130.10.10:FF:001778">
    <property type="entry name" value="Katanin p80 WD40 repeat-containing subunit B1"/>
    <property type="match status" value="1"/>
</dbReference>
<dbReference type="GO" id="GO:0008352">
    <property type="term" value="C:katanin complex"/>
    <property type="evidence" value="ECO:0007669"/>
    <property type="project" value="InterPro"/>
</dbReference>
<comment type="similarity">
    <text evidence="7">Belongs to the WD repeat KATNB1 family.</text>
</comment>
<dbReference type="OrthoDB" id="10251605at2759"/>
<evidence type="ECO:0000259" key="10">
    <source>
        <dbReference type="Pfam" id="PF13925"/>
    </source>
</evidence>
<dbReference type="GO" id="GO:0008017">
    <property type="term" value="F:microtubule binding"/>
    <property type="evidence" value="ECO:0007669"/>
    <property type="project" value="UniProtKB-UniRule"/>
</dbReference>
<keyword evidence="5" id="KW-0677">Repeat</keyword>
<evidence type="ECO:0000313" key="11">
    <source>
        <dbReference type="EMBL" id="RMC09230.1"/>
    </source>
</evidence>
<dbReference type="Pfam" id="PF13925">
    <property type="entry name" value="Katanin_con80"/>
    <property type="match status" value="1"/>
</dbReference>
<dbReference type="PROSITE" id="PS00678">
    <property type="entry name" value="WD_REPEATS_1"/>
    <property type="match status" value="2"/>
</dbReference>
<dbReference type="PANTHER" id="PTHR19845:SF0">
    <property type="entry name" value="KATANIN P80 WD40 REPEAT-CONTAINING SUBUNIT B1"/>
    <property type="match status" value="1"/>
</dbReference>
<dbReference type="InterPro" id="IPR001680">
    <property type="entry name" value="WD40_rpt"/>
</dbReference>
<proteinExistence type="inferred from homology"/>
<evidence type="ECO:0000256" key="2">
    <source>
        <dbReference type="ARBA" id="ARBA00022490"/>
    </source>
</evidence>
<dbReference type="GO" id="GO:0005737">
    <property type="term" value="C:cytoplasm"/>
    <property type="evidence" value="ECO:0007669"/>
    <property type="project" value="UniProtKB-SubCell"/>
</dbReference>
<dbReference type="GO" id="GO:0005874">
    <property type="term" value="C:microtubule"/>
    <property type="evidence" value="ECO:0007669"/>
    <property type="project" value="UniProtKB-KW"/>
</dbReference>
<feature type="region of interest" description="Disordered" evidence="9">
    <location>
        <begin position="311"/>
        <end position="456"/>
    </location>
</feature>
<dbReference type="GO" id="GO:0000922">
    <property type="term" value="C:spindle pole"/>
    <property type="evidence" value="ECO:0007669"/>
    <property type="project" value="UniProtKB-SubCell"/>
</dbReference>
<keyword evidence="7" id="KW-0131">Cell cycle</keyword>
<gene>
    <name evidence="7" type="primary">KATNB1</name>
    <name evidence="11" type="ORF">DUI87_14238</name>
</gene>
<feature type="repeat" description="WD" evidence="8">
    <location>
        <begin position="186"/>
        <end position="227"/>
    </location>
</feature>
<dbReference type="EMBL" id="QRBI01000116">
    <property type="protein sequence ID" value="RMC09230.1"/>
    <property type="molecule type" value="Genomic_DNA"/>
</dbReference>
<dbReference type="AlphaFoldDB" id="A0A3M0KDV4"/>
<dbReference type="Gene3D" id="2.130.10.10">
    <property type="entry name" value="YVTN repeat-like/Quinoprotein amine dehydrogenase"/>
    <property type="match status" value="2"/>
</dbReference>
<sequence>MAVAVTTKTAWKLQEIMAHSSNVSSVVLGKGSGRMLATGGDDCRVNIWSVSKPNCIMSLTGHTTPIESLQVNPNEKLIVAGSRSGSIRVWDLEAAKVLRSLPGHKANICSLHFHPLEALWHLALWTPTLRVEKQKPEHCLFSSFQGHTEAVRCLRFSPDGKWVASAADDHTVKLWDLTAGKLMFEFTGHTGPVNVVEFHPNEYLLASGSSDRTVRFWDLEKFQVVSCIEEEATPVRCVLFNPDGCCLYSGFQDSLRVYGWEPERCFDVVLVNWGKVADLSISNNQLIGVSFAQSTVSSFVVDLSRVPKSDSIPHGLIRDDQPLVPPTPTGASLRRIYDRPSTSCSKPQSRVKHNSESERHSPSSEDDRDEKESKAEIQNQEDYKEIFQPKNAICRTPPRNEPFPAPPEDEPGTAKEAVKPSQAADVQTSLPKQELPDPVQRPPIASSTSLTRTEPSVIPAARNEPIGLKASDFLPAVKNQSQTELVDEEAMSQIRKGHETMCVVLTSRHKNLDAVRANSLDSAVAINDLSVVVDLLNIVNQKPYVQTGCTSLKLILQRFLPLITDILAAPPSVGVDISREERLHKCKLCYKQLKNISNVVKNKSGLSGRHGSAFRELLLLMAVLD</sequence>
<dbReference type="InterPro" id="IPR026962">
    <property type="entry name" value="KTNB1"/>
</dbReference>
<dbReference type="PROSITE" id="PS50082">
    <property type="entry name" value="WD_REPEATS_2"/>
    <property type="match status" value="4"/>
</dbReference>
<dbReference type="InterPro" id="IPR036322">
    <property type="entry name" value="WD40_repeat_dom_sf"/>
</dbReference>
<keyword evidence="2 7" id="KW-0963">Cytoplasm</keyword>
<dbReference type="InterPro" id="IPR019775">
    <property type="entry name" value="WD40_repeat_CS"/>
</dbReference>
<dbReference type="FunFam" id="2.130.10.10:FF:000462">
    <property type="entry name" value="Katanin p80 WD40 repeat-containing subunit B1"/>
    <property type="match status" value="1"/>
</dbReference>
<dbReference type="GO" id="GO:0051013">
    <property type="term" value="P:microtubule severing"/>
    <property type="evidence" value="ECO:0007669"/>
    <property type="project" value="UniProtKB-UniRule"/>
</dbReference>
<comment type="function">
    <text evidence="7">Participates in a complex which severs microtubules in an ATP-dependent manner. May act to target the enzymatic subunit of this complex to sites of action such as the centrosome. Microtubule severing may promote rapid reorganization of cellular microtubule arrays and the release of microtubules from the centrosome following nucleation.</text>
</comment>
<evidence type="ECO:0000256" key="6">
    <source>
        <dbReference type="ARBA" id="ARBA00023212"/>
    </source>
</evidence>
<dbReference type="SUPFAM" id="SSF50978">
    <property type="entry name" value="WD40 repeat-like"/>
    <property type="match status" value="1"/>
</dbReference>
<protein>
    <recommendedName>
        <fullName evidence="7">Katanin p80 WD40 repeat-containing subunit B1</fullName>
        <shortName evidence="7">Katanin p80 subunit B1</shortName>
    </recommendedName>
    <alternativeName>
        <fullName evidence="7">p80 katanin</fullName>
    </alternativeName>
</protein>
<feature type="compositionally biased region" description="Basic and acidic residues" evidence="9">
    <location>
        <begin position="353"/>
        <end position="387"/>
    </location>
</feature>
<dbReference type="HAMAP" id="MF_03022">
    <property type="entry name" value="Katanin_p80_B1"/>
    <property type="match status" value="1"/>
</dbReference>
<comment type="caution">
    <text evidence="11">The sequence shown here is derived from an EMBL/GenBank/DDBJ whole genome shotgun (WGS) entry which is preliminary data.</text>
</comment>
<reference evidence="11 12" key="1">
    <citation type="submission" date="2018-07" db="EMBL/GenBank/DDBJ databases">
        <title>A high quality draft genome assembly of the barn swallow (H. rustica rustica).</title>
        <authorList>
            <person name="Formenti G."/>
            <person name="Chiara M."/>
            <person name="Poveda L."/>
            <person name="Francoijs K.-J."/>
            <person name="Bonisoli-Alquati A."/>
            <person name="Canova L."/>
            <person name="Gianfranceschi L."/>
            <person name="Horner D.S."/>
            <person name="Saino N."/>
        </authorList>
    </citation>
    <scope>NUCLEOTIDE SEQUENCE [LARGE SCALE GENOMIC DNA]</scope>
    <source>
        <strain evidence="11">Chelidonia</strain>
        <tissue evidence="11">Blood</tissue>
    </source>
</reference>
<dbReference type="PROSITE" id="PS50294">
    <property type="entry name" value="WD_REPEATS_REGION"/>
    <property type="match status" value="4"/>
</dbReference>
<feature type="repeat" description="WD" evidence="8">
    <location>
        <begin position="16"/>
        <end position="58"/>
    </location>
</feature>
<organism evidence="11 12">
    <name type="scientific">Hirundo rustica rustica</name>
    <dbReference type="NCBI Taxonomy" id="333673"/>
    <lineage>
        <taxon>Eukaryota</taxon>
        <taxon>Metazoa</taxon>
        <taxon>Chordata</taxon>
        <taxon>Craniata</taxon>
        <taxon>Vertebrata</taxon>
        <taxon>Euteleostomi</taxon>
        <taxon>Archelosauria</taxon>
        <taxon>Archosauria</taxon>
        <taxon>Dinosauria</taxon>
        <taxon>Saurischia</taxon>
        <taxon>Theropoda</taxon>
        <taxon>Coelurosauria</taxon>
        <taxon>Aves</taxon>
        <taxon>Neognathae</taxon>
        <taxon>Neoaves</taxon>
        <taxon>Telluraves</taxon>
        <taxon>Australaves</taxon>
        <taxon>Passeriformes</taxon>
        <taxon>Sylvioidea</taxon>
        <taxon>Hirundinidae</taxon>
        <taxon>Hirundo</taxon>
    </lineage>
</organism>
<evidence type="ECO:0000313" key="12">
    <source>
        <dbReference type="Proteomes" id="UP000269221"/>
    </source>
</evidence>
<evidence type="ECO:0000256" key="8">
    <source>
        <dbReference type="PROSITE-ProRule" id="PRU00221"/>
    </source>
</evidence>
<dbReference type="Pfam" id="PF00400">
    <property type="entry name" value="WD40"/>
    <property type="match status" value="5"/>
</dbReference>
<dbReference type="PANTHER" id="PTHR19845">
    <property type="entry name" value="KATANIN P80 SUBUNIT"/>
    <property type="match status" value="1"/>
</dbReference>
<comment type="subcellular location">
    <subcellularLocation>
        <location evidence="1 7">Cytoplasm</location>
        <location evidence="1 7">Cytoskeleton</location>
    </subcellularLocation>
    <subcellularLocation>
        <location evidence="7">Cytoplasm</location>
    </subcellularLocation>
    <subcellularLocation>
        <location evidence="7">Cytoplasm</location>
        <location evidence="7">Cytoskeleton</location>
        <location evidence="7">Microtubule organizing center</location>
        <location evidence="7">Centrosome</location>
    </subcellularLocation>
    <subcellularLocation>
        <location evidence="7">Cytoplasm</location>
        <location evidence="7">Cytoskeleton</location>
        <location evidence="7">Spindle pole</location>
    </subcellularLocation>
    <subcellularLocation>
        <location evidence="7">Cytoplasm</location>
        <location evidence="7">Cytoskeleton</location>
        <location evidence="7">Spindle</location>
    </subcellularLocation>
    <text evidence="7">Predominantly cytoplasmic. Localized to the interphase centrosome and mitotic spindle poles.</text>
</comment>
<keyword evidence="12" id="KW-1185">Reference proteome</keyword>
<keyword evidence="4 7" id="KW-0493">Microtubule</keyword>
<name>A0A3M0KDV4_HIRRU</name>
<evidence type="ECO:0000256" key="5">
    <source>
        <dbReference type="ARBA" id="ARBA00022737"/>
    </source>
</evidence>